<dbReference type="Gene3D" id="3.10.20.370">
    <property type="match status" value="1"/>
</dbReference>
<keyword evidence="7" id="KW-0378">Hydrolase</keyword>
<dbReference type="PANTHER" id="PTHR37984:SF5">
    <property type="entry name" value="PROTEIN NYNRIN-LIKE"/>
    <property type="match status" value="1"/>
</dbReference>
<dbReference type="InterPro" id="IPR041373">
    <property type="entry name" value="RT_RNaseH"/>
</dbReference>
<keyword evidence="2" id="KW-0645">Protease</keyword>
<protein>
    <recommendedName>
        <fullName evidence="1">RNA-directed DNA polymerase</fullName>
        <ecNumber evidence="1">2.7.7.49</ecNumber>
    </recommendedName>
</protein>
<dbReference type="Gene3D" id="2.40.70.10">
    <property type="entry name" value="Acid Proteases"/>
    <property type="match status" value="1"/>
</dbReference>
<dbReference type="Gene3D" id="3.10.10.10">
    <property type="entry name" value="HIV Type 1 Reverse Transcriptase, subunit A, domain 1"/>
    <property type="match status" value="1"/>
</dbReference>
<dbReference type="Pfam" id="PF03732">
    <property type="entry name" value="Retrotrans_gag"/>
    <property type="match status" value="1"/>
</dbReference>
<dbReference type="InterPro" id="IPR043502">
    <property type="entry name" value="DNA/RNA_pol_sf"/>
</dbReference>
<keyword evidence="4" id="KW-0548">Nucleotidyltransferase</keyword>
<name>A0AAD8K1Z6_TARER</name>
<evidence type="ECO:0000256" key="9">
    <source>
        <dbReference type="SAM" id="MobiDB-lite"/>
    </source>
</evidence>
<dbReference type="SUPFAM" id="SSF56672">
    <property type="entry name" value="DNA/RNA polymerases"/>
    <property type="match status" value="1"/>
</dbReference>
<organism evidence="11 12">
    <name type="scientific">Tagetes erecta</name>
    <name type="common">African marigold</name>
    <dbReference type="NCBI Taxonomy" id="13708"/>
    <lineage>
        <taxon>Eukaryota</taxon>
        <taxon>Viridiplantae</taxon>
        <taxon>Streptophyta</taxon>
        <taxon>Embryophyta</taxon>
        <taxon>Tracheophyta</taxon>
        <taxon>Spermatophyta</taxon>
        <taxon>Magnoliopsida</taxon>
        <taxon>eudicotyledons</taxon>
        <taxon>Gunneridae</taxon>
        <taxon>Pentapetalae</taxon>
        <taxon>asterids</taxon>
        <taxon>campanulids</taxon>
        <taxon>Asterales</taxon>
        <taxon>Asteraceae</taxon>
        <taxon>Asteroideae</taxon>
        <taxon>Heliantheae alliance</taxon>
        <taxon>Tageteae</taxon>
        <taxon>Tagetes</taxon>
    </lineage>
</organism>
<evidence type="ECO:0000256" key="5">
    <source>
        <dbReference type="ARBA" id="ARBA00022722"/>
    </source>
</evidence>
<feature type="domain" description="Reverse transcriptase" evidence="10">
    <location>
        <begin position="552"/>
        <end position="731"/>
    </location>
</feature>
<dbReference type="InterPro" id="IPR021109">
    <property type="entry name" value="Peptidase_aspartic_dom_sf"/>
</dbReference>
<dbReference type="Pfam" id="PF00078">
    <property type="entry name" value="RVT_1"/>
    <property type="match status" value="1"/>
</dbReference>
<evidence type="ECO:0000313" key="11">
    <source>
        <dbReference type="EMBL" id="KAK1412796.1"/>
    </source>
</evidence>
<keyword evidence="6" id="KW-0255">Endonuclease</keyword>
<feature type="region of interest" description="Disordered" evidence="9">
    <location>
        <begin position="1"/>
        <end position="20"/>
    </location>
</feature>
<feature type="compositionally biased region" description="Polar residues" evidence="9">
    <location>
        <begin position="248"/>
        <end position="260"/>
    </location>
</feature>
<dbReference type="Gene3D" id="3.30.70.270">
    <property type="match status" value="1"/>
</dbReference>
<feature type="region of interest" description="Disordered" evidence="9">
    <location>
        <begin position="40"/>
        <end position="71"/>
    </location>
</feature>
<dbReference type="EC" id="2.7.7.49" evidence="1"/>
<dbReference type="GO" id="GO:0008233">
    <property type="term" value="F:peptidase activity"/>
    <property type="evidence" value="ECO:0007669"/>
    <property type="project" value="UniProtKB-KW"/>
</dbReference>
<keyword evidence="5" id="KW-0540">Nuclease</keyword>
<dbReference type="Proteomes" id="UP001229421">
    <property type="component" value="Unassembled WGS sequence"/>
</dbReference>
<accession>A0AAD8K1Z6</accession>
<proteinExistence type="predicted"/>
<dbReference type="PANTHER" id="PTHR37984">
    <property type="entry name" value="PROTEIN CBG26694"/>
    <property type="match status" value="1"/>
</dbReference>
<dbReference type="InterPro" id="IPR000477">
    <property type="entry name" value="RT_dom"/>
</dbReference>
<dbReference type="CDD" id="cd00303">
    <property type="entry name" value="retropepsin_like"/>
    <property type="match status" value="1"/>
</dbReference>
<keyword evidence="12" id="KW-1185">Reference proteome</keyword>
<dbReference type="GO" id="GO:0006508">
    <property type="term" value="P:proteolysis"/>
    <property type="evidence" value="ECO:0007669"/>
    <property type="project" value="UniProtKB-KW"/>
</dbReference>
<reference evidence="11" key="1">
    <citation type="journal article" date="2023" name="bioRxiv">
        <title>Improved chromosome-level genome assembly for marigold (Tagetes erecta).</title>
        <authorList>
            <person name="Jiang F."/>
            <person name="Yuan L."/>
            <person name="Wang S."/>
            <person name="Wang H."/>
            <person name="Xu D."/>
            <person name="Wang A."/>
            <person name="Fan W."/>
        </authorList>
    </citation>
    <scope>NUCLEOTIDE SEQUENCE</scope>
    <source>
        <strain evidence="11">WSJ</strain>
        <tissue evidence="11">Leaf</tissue>
    </source>
</reference>
<dbReference type="CDD" id="cd09274">
    <property type="entry name" value="RNase_HI_RT_Ty3"/>
    <property type="match status" value="1"/>
</dbReference>
<dbReference type="FunFam" id="3.10.20.370:FF:000001">
    <property type="entry name" value="Retrovirus-related Pol polyprotein from transposon 17.6-like protein"/>
    <property type="match status" value="1"/>
</dbReference>
<dbReference type="FunFam" id="3.10.10.10:FF:000007">
    <property type="entry name" value="Retrovirus-related Pol polyprotein from transposon 17.6-like Protein"/>
    <property type="match status" value="1"/>
</dbReference>
<feature type="region of interest" description="Disordered" evidence="9">
    <location>
        <begin position="241"/>
        <end position="268"/>
    </location>
</feature>
<evidence type="ECO:0000256" key="4">
    <source>
        <dbReference type="ARBA" id="ARBA00022695"/>
    </source>
</evidence>
<dbReference type="PROSITE" id="PS50878">
    <property type="entry name" value="RT_POL"/>
    <property type="match status" value="1"/>
</dbReference>
<dbReference type="InterPro" id="IPR043128">
    <property type="entry name" value="Rev_trsase/Diguanyl_cyclase"/>
</dbReference>
<dbReference type="AlphaFoldDB" id="A0AAD8K1Z6"/>
<sequence>MLQTRSNSDGSPNPPDPIAAQLEAIAAKLESMESLKEDIAVLKQQSASRDKSSGSGSRFEEGDSSNSRFNRKPYHKIDFPAFSGGDPRGWILKAEKYFRFYNTLDEEKVDVAAIHLEGDALDLYSWLSTEQEITYWDELTHALQKHFGPPEFQNPDEYLCSIKQTGSVHEYRQEFTRRSARITNWPDHCLLGVFLNGLKEELKADVRIHKPRTVYKAMSLALEFESKLNHTRLEKKISVTPLKPDSKPFTSTPQPFTNQPKYEAKTPTRITDSEKQARFLRGECFRCGDKYGPGHRCKTGTLKSFEVDEFSEEEPVSNTAKTESIQQGSAEISLNAILGNSKPTTMKVYGMLNSTEILILIDGGSTHNFISDILVNELKLSTQLVSPFGVQIGNGDIIRCSRVCRDLSLQISDLKIVQDFYPFSIGGADLVLGIQWLATLNTVQANWKDMFMIFTLDGRKYKLQGVDSGPQKSAEFQHISFESEIAAPIPDILQPLLTSFAPLFQEPSALPPFRNHYHSIPLIPNATPPNIRPYRYPHAQKTEIERQVEALLAAGLIQPSTSPFSSPVLLVKKKDDTWRMCVDYRALNKITIADKYPIPNIDELLDELYGAMVFSKIDLRSGYYQIRVNPPDIMKTAFRTHSGHYEFKVMPFGLTNAPSTFQSAMNDLFRPYLRRFVLVFFDDILVYSPTMDQHLLHLKTTLELLTSQRFFAKISKCRFGQDQVLFLGHIISSAGVQVDQEKVESVRSWPVPTNAREALITAPVLRLPDFSKPFTVECDASSDGLGAILIQEDHTIAYFSKGLSSNNQLKSAYDRELLALVSAVQKWSHYLLGRHFLIRTDHYTLKFLLEQRVTTIEQQRLLLKLMPYDFSIIFRSGKENRGADSLS</sequence>
<evidence type="ECO:0000256" key="8">
    <source>
        <dbReference type="ARBA" id="ARBA00022918"/>
    </source>
</evidence>
<evidence type="ECO:0000256" key="1">
    <source>
        <dbReference type="ARBA" id="ARBA00012493"/>
    </source>
</evidence>
<dbReference type="Pfam" id="PF17917">
    <property type="entry name" value="RT_RNaseH"/>
    <property type="match status" value="1"/>
</dbReference>
<gene>
    <name evidence="11" type="ORF">QVD17_34309</name>
</gene>
<dbReference type="CDD" id="cd01647">
    <property type="entry name" value="RT_LTR"/>
    <property type="match status" value="1"/>
</dbReference>
<evidence type="ECO:0000256" key="7">
    <source>
        <dbReference type="ARBA" id="ARBA00022801"/>
    </source>
</evidence>
<evidence type="ECO:0000259" key="10">
    <source>
        <dbReference type="PROSITE" id="PS50878"/>
    </source>
</evidence>
<comment type="caution">
    <text evidence="11">The sequence shown here is derived from an EMBL/GenBank/DDBJ whole genome shotgun (WGS) entry which is preliminary data.</text>
</comment>
<evidence type="ECO:0000313" key="12">
    <source>
        <dbReference type="Proteomes" id="UP001229421"/>
    </source>
</evidence>
<keyword evidence="8" id="KW-0695">RNA-directed DNA polymerase</keyword>
<keyword evidence="3" id="KW-0808">Transferase</keyword>
<feature type="compositionally biased region" description="Low complexity" evidence="9">
    <location>
        <begin position="1"/>
        <end position="11"/>
    </location>
</feature>
<dbReference type="GO" id="GO:0004519">
    <property type="term" value="F:endonuclease activity"/>
    <property type="evidence" value="ECO:0007669"/>
    <property type="project" value="UniProtKB-KW"/>
</dbReference>
<dbReference type="Pfam" id="PF08284">
    <property type="entry name" value="RVP_2"/>
    <property type="match status" value="1"/>
</dbReference>
<dbReference type="GO" id="GO:0003964">
    <property type="term" value="F:RNA-directed DNA polymerase activity"/>
    <property type="evidence" value="ECO:0007669"/>
    <property type="project" value="UniProtKB-KW"/>
</dbReference>
<evidence type="ECO:0000256" key="6">
    <source>
        <dbReference type="ARBA" id="ARBA00022759"/>
    </source>
</evidence>
<dbReference type="InterPro" id="IPR050951">
    <property type="entry name" value="Retrovirus_Pol_polyprotein"/>
</dbReference>
<dbReference type="EMBL" id="JAUHHV010000009">
    <property type="protein sequence ID" value="KAK1412796.1"/>
    <property type="molecule type" value="Genomic_DNA"/>
</dbReference>
<evidence type="ECO:0000256" key="2">
    <source>
        <dbReference type="ARBA" id="ARBA00022670"/>
    </source>
</evidence>
<dbReference type="InterPro" id="IPR005162">
    <property type="entry name" value="Retrotrans_gag_dom"/>
</dbReference>
<evidence type="ECO:0000256" key="3">
    <source>
        <dbReference type="ARBA" id="ARBA00022679"/>
    </source>
</evidence>